<comment type="caution">
    <text evidence="9">The sequence shown here is derived from an EMBL/GenBank/DDBJ whole genome shotgun (WGS) entry which is preliminary data.</text>
</comment>
<evidence type="ECO:0000256" key="2">
    <source>
        <dbReference type="ARBA" id="ARBA00022833"/>
    </source>
</evidence>
<dbReference type="PANTHER" id="PTHR31944:SF131">
    <property type="entry name" value="HEME-RESPONSIVE ZINC FINGER TRANSCRIPTION FACTOR HAP1"/>
    <property type="match status" value="1"/>
</dbReference>
<feature type="region of interest" description="Disordered" evidence="7">
    <location>
        <begin position="1"/>
        <end position="25"/>
    </location>
</feature>
<dbReference type="AlphaFoldDB" id="A0AAD5WM47"/>
<protein>
    <recommendedName>
        <fullName evidence="8">Zn(2)-C6 fungal-type domain-containing protein</fullName>
    </recommendedName>
</protein>
<dbReference type="GO" id="GO:0006351">
    <property type="term" value="P:DNA-templated transcription"/>
    <property type="evidence" value="ECO:0007669"/>
    <property type="project" value="InterPro"/>
</dbReference>
<keyword evidence="2" id="KW-0862">Zinc</keyword>
<name>A0AAD5WM47_9PEZI</name>
<keyword evidence="4" id="KW-0238">DNA-binding</keyword>
<dbReference type="SMART" id="SM00066">
    <property type="entry name" value="GAL4"/>
    <property type="match status" value="1"/>
</dbReference>
<feature type="compositionally biased region" description="Gly residues" evidence="7">
    <location>
        <begin position="824"/>
        <end position="833"/>
    </location>
</feature>
<dbReference type="Gene3D" id="4.10.240.10">
    <property type="entry name" value="Zn(2)-C6 fungal-type DNA-binding domain"/>
    <property type="match status" value="1"/>
</dbReference>
<dbReference type="Pfam" id="PF00172">
    <property type="entry name" value="Zn_clus"/>
    <property type="match status" value="1"/>
</dbReference>
<feature type="domain" description="Zn(2)-C6 fungal-type" evidence="8">
    <location>
        <begin position="28"/>
        <end position="57"/>
    </location>
</feature>
<gene>
    <name evidence="9" type="ORF">MKZ38_010131</name>
</gene>
<dbReference type="GO" id="GO:0000978">
    <property type="term" value="F:RNA polymerase II cis-regulatory region sequence-specific DNA binding"/>
    <property type="evidence" value="ECO:0007669"/>
    <property type="project" value="TreeGrafter"/>
</dbReference>
<evidence type="ECO:0000313" key="9">
    <source>
        <dbReference type="EMBL" id="KAJ2892212.1"/>
    </source>
</evidence>
<organism evidence="9 10">
    <name type="scientific">Zalerion maritima</name>
    <dbReference type="NCBI Taxonomy" id="339359"/>
    <lineage>
        <taxon>Eukaryota</taxon>
        <taxon>Fungi</taxon>
        <taxon>Dikarya</taxon>
        <taxon>Ascomycota</taxon>
        <taxon>Pezizomycotina</taxon>
        <taxon>Sordariomycetes</taxon>
        <taxon>Lulworthiomycetidae</taxon>
        <taxon>Lulworthiales</taxon>
        <taxon>Lulworthiaceae</taxon>
        <taxon>Zalerion</taxon>
    </lineage>
</organism>
<dbReference type="InterPro" id="IPR007219">
    <property type="entry name" value="XnlR_reg_dom"/>
</dbReference>
<dbReference type="GO" id="GO:0001228">
    <property type="term" value="F:DNA-binding transcription activator activity, RNA polymerase II-specific"/>
    <property type="evidence" value="ECO:0007669"/>
    <property type="project" value="TreeGrafter"/>
</dbReference>
<dbReference type="GO" id="GO:0005634">
    <property type="term" value="C:nucleus"/>
    <property type="evidence" value="ECO:0007669"/>
    <property type="project" value="TreeGrafter"/>
</dbReference>
<feature type="compositionally biased region" description="Low complexity" evidence="7">
    <location>
        <begin position="164"/>
        <end position="178"/>
    </location>
</feature>
<evidence type="ECO:0000256" key="4">
    <source>
        <dbReference type="ARBA" id="ARBA00023125"/>
    </source>
</evidence>
<dbReference type="CDD" id="cd00067">
    <property type="entry name" value="GAL4"/>
    <property type="match status" value="1"/>
</dbReference>
<dbReference type="PANTHER" id="PTHR31944">
    <property type="entry name" value="HEME-RESPONSIVE ZINC FINGER TRANSCRIPTION FACTOR HAP1"/>
    <property type="match status" value="1"/>
</dbReference>
<feature type="region of interest" description="Disordered" evidence="7">
    <location>
        <begin position="819"/>
        <end position="851"/>
    </location>
</feature>
<dbReference type="Pfam" id="PF04082">
    <property type="entry name" value="Fungal_trans"/>
    <property type="match status" value="1"/>
</dbReference>
<dbReference type="EMBL" id="JAKWBI020000863">
    <property type="protein sequence ID" value="KAJ2892212.1"/>
    <property type="molecule type" value="Genomic_DNA"/>
</dbReference>
<feature type="compositionally biased region" description="Low complexity" evidence="7">
    <location>
        <begin position="81"/>
        <end position="94"/>
    </location>
</feature>
<dbReference type="SMART" id="SM00906">
    <property type="entry name" value="Fungal_trans"/>
    <property type="match status" value="1"/>
</dbReference>
<keyword evidence="6" id="KW-0539">Nucleus</keyword>
<feature type="compositionally biased region" description="Polar residues" evidence="7">
    <location>
        <begin position="111"/>
        <end position="125"/>
    </location>
</feature>
<dbReference type="CDD" id="cd12148">
    <property type="entry name" value="fungal_TF_MHR"/>
    <property type="match status" value="1"/>
</dbReference>
<evidence type="ECO:0000256" key="3">
    <source>
        <dbReference type="ARBA" id="ARBA00023015"/>
    </source>
</evidence>
<keyword evidence="1" id="KW-0479">Metal-binding</keyword>
<proteinExistence type="predicted"/>
<keyword evidence="3" id="KW-0805">Transcription regulation</keyword>
<dbReference type="GO" id="GO:0008270">
    <property type="term" value="F:zinc ion binding"/>
    <property type="evidence" value="ECO:0007669"/>
    <property type="project" value="InterPro"/>
</dbReference>
<feature type="compositionally biased region" description="Acidic residues" evidence="7">
    <location>
        <begin position="508"/>
        <end position="519"/>
    </location>
</feature>
<dbReference type="PROSITE" id="PS50048">
    <property type="entry name" value="ZN2_CY6_FUNGAL_2"/>
    <property type="match status" value="1"/>
</dbReference>
<keyword evidence="5" id="KW-0804">Transcription</keyword>
<evidence type="ECO:0000259" key="8">
    <source>
        <dbReference type="PROSITE" id="PS50048"/>
    </source>
</evidence>
<dbReference type="InterPro" id="IPR001138">
    <property type="entry name" value="Zn2Cys6_DnaBD"/>
</dbReference>
<dbReference type="Proteomes" id="UP001201980">
    <property type="component" value="Unassembled WGS sequence"/>
</dbReference>
<reference evidence="9" key="1">
    <citation type="submission" date="2022-07" db="EMBL/GenBank/DDBJ databases">
        <title>Draft genome sequence of Zalerion maritima ATCC 34329, a (micro)plastics degrading marine fungus.</title>
        <authorList>
            <person name="Paco A."/>
            <person name="Goncalves M.F.M."/>
            <person name="Rocha-Santos T.A.P."/>
            <person name="Alves A."/>
        </authorList>
    </citation>
    <scope>NUCLEOTIDE SEQUENCE</scope>
    <source>
        <strain evidence="9">ATCC 34329</strain>
    </source>
</reference>
<dbReference type="SUPFAM" id="SSF57701">
    <property type="entry name" value="Zn2/Cys6 DNA-binding domain"/>
    <property type="match status" value="1"/>
</dbReference>
<dbReference type="PROSITE" id="PS00463">
    <property type="entry name" value="ZN2_CY6_FUNGAL_1"/>
    <property type="match status" value="1"/>
</dbReference>
<evidence type="ECO:0000256" key="1">
    <source>
        <dbReference type="ARBA" id="ARBA00022723"/>
    </source>
</evidence>
<feature type="compositionally biased region" description="Polar residues" evidence="7">
    <location>
        <begin position="180"/>
        <end position="190"/>
    </location>
</feature>
<evidence type="ECO:0000256" key="5">
    <source>
        <dbReference type="ARBA" id="ARBA00023163"/>
    </source>
</evidence>
<feature type="region of interest" description="Disordered" evidence="7">
    <location>
        <begin position="60"/>
        <end position="139"/>
    </location>
</feature>
<sequence>MPGPETTPLSPGGTAERQIRRRRRPALSCLECRRRKTKCDRNEPCSHCVNGRMKCSFQTFRQGSAPPHQAEPQHGAGISWTSTPTPSSSHHAPAQVNFNAPIGPVADGESRNNSQSRGAIPQTSPAAPGPRRNVPPEAADPNLFWSLLQRVQKLESSSSPTVPGPGQAAAPASASRPGNHSVNVNDLSSTGRDILTRQSGLQHSQVVLDKSRVLRWSHWLGTAKEFTPIIACYTAICGSHGHMGEGGDGRASPFRRPEIAPLVTETGILLQKCKSIARALKTERPSRSLFFPSPNPNSEAALLDPPPRDVSDTMVSLYFDYFESTHRILHAPTFRREYEQFWDGQAKETNIIKIELRLKILLVVGLGFSLYDDKQNPSSHTDATSAAMRPKIHHWIHATQTWLSGPLEKDRLDIQGLQIHCLAIMARQVFSVGGDLVWMTMGSLMHKAMQMGLHRDPKHIPRMSILEAETRRRLWASILEMIAQSSLDSAMPPRISDEEYDTSAPGNFDDDEIDTDGSEDGGGWDRGVRPRSRETFTQTSMQLLLLDSLATRLRILRLLNGLKDELSYLDVPALSSEITDFLRASNKFASRNRKKHPSSGPGTTPFHRALLDYLVRRFLIPLHCPFASIARSNPLFHYSLAVSLDSALALISPSRGPRPAAADADKSNNNNNNNNNSDGDEDDKFAGIMAIGGGLFREGIRYASTVVSLELLAQTEAQARDGTLHSANHVRGREVLKAAVRDTARLSVERIRKGETNVKSHMFLAMILAQADAMEDCGEEDDGDGDGDGDGGMQLRVARSARDSVEFCHELLKERLAAAAGSSCRGGGDGRGGGGDRGDLETQSQMEDTPGLTLTTVDERQEGFDGFDMDLELFLPDAGFS</sequence>
<keyword evidence="10" id="KW-1185">Reference proteome</keyword>
<accession>A0AAD5WM47</accession>
<feature type="region of interest" description="Disordered" evidence="7">
    <location>
        <begin position="155"/>
        <end position="190"/>
    </location>
</feature>
<evidence type="ECO:0000313" key="10">
    <source>
        <dbReference type="Proteomes" id="UP001201980"/>
    </source>
</evidence>
<dbReference type="InterPro" id="IPR051430">
    <property type="entry name" value="Fungal_TF_Env_Response"/>
</dbReference>
<evidence type="ECO:0000256" key="6">
    <source>
        <dbReference type="ARBA" id="ARBA00023242"/>
    </source>
</evidence>
<feature type="region of interest" description="Disordered" evidence="7">
    <location>
        <begin position="655"/>
        <end position="683"/>
    </location>
</feature>
<evidence type="ECO:0000256" key="7">
    <source>
        <dbReference type="SAM" id="MobiDB-lite"/>
    </source>
</evidence>
<dbReference type="InterPro" id="IPR036864">
    <property type="entry name" value="Zn2-C6_fun-type_DNA-bd_sf"/>
</dbReference>
<feature type="compositionally biased region" description="Polar residues" evidence="7">
    <location>
        <begin position="841"/>
        <end position="851"/>
    </location>
</feature>
<feature type="region of interest" description="Disordered" evidence="7">
    <location>
        <begin position="492"/>
        <end position="532"/>
    </location>
</feature>